<dbReference type="GO" id="GO:0031380">
    <property type="term" value="C:nuclear RNA-directed RNA polymerase complex"/>
    <property type="evidence" value="ECO:0007669"/>
    <property type="project" value="TreeGrafter"/>
</dbReference>
<evidence type="ECO:0000256" key="8">
    <source>
        <dbReference type="SAM" id="Coils"/>
    </source>
</evidence>
<evidence type="ECO:0000256" key="5">
    <source>
        <dbReference type="ARBA" id="ARBA00022771"/>
    </source>
</evidence>
<keyword evidence="5" id="KW-0863">Zinc-finger</keyword>
<feature type="domain" description="RZ-type" evidence="9">
    <location>
        <begin position="2126"/>
        <end position="2200"/>
    </location>
</feature>
<sequence>MVEWTGKAETKMLQQQQLQQQQLQQQQQQQQQQQLLLLRQRQRLTLTREERQARKSEGFRNYQNQLIENFQSSVLASGGSDSLVFFPPEFNVSDRVWPYLLRKEEDWNHADMRSFINSCLVASSPGNPFAEEVVNKLSSHMGIPRIRFICNSSINVDAGVGNRSVSFQSVVLPFIALLVRNSVRESTLEKQVNIIYSTVYTYMDTIVHDQILRCVDELIRRKSLKDTSTTEQDLLSANAFIPVSYAQILLVLVRFVNEILGRIKEARVNVTLQKIGGRLEQATIAWKDFLSDGLMYGDILSQSDGLGSYCFTVIDKELGKMKKMLDSGRKSLERGDEVTKKMFENVGLNKEAITAAMQLDLCRSYDPPGELSKHGKRHDNDAVNFQEIRVVPTADEILCKRNPFLPSTLPTTPHFLEPGPDRLLDTQFRLVREDMLNPLRIGLHDFLAGLDKDKSQIAKLLEKGGRFKSDKGNRSGGDLNVYTHVKFKDIQVNRNRGFLIRVGFKQPKAIKTKDQRKFYWERSRKLMHGSLICVLWANDYEANQDVAGSKSAFSLYFGVIAERNENIMSENVDEAIISVHFIESSIYPIVLEDMALARRLSETGPKHPDRFMVESTGVYFESYVHILKALQDSNPGALPFSRHLAPANEEDLSAELEPPLYARAPGFKFDLSALLDKKAPLTLEPVNELSRHLAVQTLVQSGKLDESQAEALVYSLCREIALIEGPPGTGKTYVGVELMKVLLDESNQKASSVGFTNHALDQFLENLLHVGVKDIVRLGSRSKSEAIKEFALEERSRKQTKSAEHRRMLGAAYSELEALSEEAKGLTDRLARKTMEWSDVETLLMIDYSPVYQQLTEGPIDFSSEFIELEEEDSDPNNGYAVDFNKTQINQDDNEGWEYVGGGKGREPGSLFGQWNPFEFLQDQDEDISMVNEEEINPESSNNQFWLQTLQIQIPETDRPLDVLLEECNYGSNVWDMSIIERRRLHDHWRKLVNEEITEKLAEVVKQHTQKRKEVDDIHDGVRKEILKSAQVIGMTTNGAAKFQSLIRSVSPRIIVCEEAGEVLEAHILAPLNATQHLILIGDHLQLRPHVATYSLSLDSDVGKNYALDRSLFERLVNEKKPMVKLLTQRRMRGEIADLVRDTLYPGLIDHEVTTKYPPVRGTPYNLFFFDHMNPEDAAGSNQFAMQSHSNSFEVKMVVEMVKYFVRNGYDKDGDIAVLTPYLGQMIKIRDALNKQFVVVIDERDNEQIAMMAEEEELVETDSTDEASTSAAIPTALKKSLTRQVTLRTIDNYQGEEATIVIISLVRNISQHSNKATIGFLKSTNRTNVLLSRAKHGMFLLGNANLLFEKAQREGNKMWPGVINTLRERCQLGSAFPLQCERHTDTINFVEKPEQFSEFAPDGGCQEPCGFTLKCGHVCQYKCHYDDPDHIGVMCYKPCQRLHDSCRHACQKICGEPCGNCTLTINNVELPCGHIKKKAPCYKACDPTSIKCEELIDCVLPRCGHEQKRHCFEAIQDVKCSQKCGMLLKCGHPCSANCEECQRRSIQASATKQAVLDANGHVTKTNHSPCNQACGRNLYCEHRCANKCHDGRPCQPCKEKCMIRCRHSTCNKKCSQPCNVCAEPCDWQCKHQSKCPLSCGAPCIRLPCNQQCEKFLPCNHRCPGVCGEECVPAEFCPVCAPPDIRKQTSNVAMLEEFGEVDWGINRMIVLECKHAFTMAYLDEQLEMKRYYDGIDGEADFEKIWTKVCTLPNELGSIHRCPLCRRPITNVKRYGRPIKKAILDIQNKKFLSKYRNLLNQYNERIQISISTLETNREKFLGNIKKPILKPNERPTGARKIPGDLDIKELSNLSEFTNLRKGYGIPQDHNDCWIKYTNILIQIYSNLSHLLAETKNPPWKTAFEAAVASLYRSKLLEMDYIIATIRNMGIAENDADSTLLAFQRESLHGVGMVLPVVDRRCYLDIFLIVINVQKILFQEVDYIIQALSDNDQDGRSLDTRPGWINFALFILQSTMSHLQTIIKIAHETKYYKQYVTATLELAEVQCRHYRYKFKHRKIAEDPNDDIGKAERKKIINELKEILQRFETLVHEIFPILQAEHFQRQCETRMENTIEEINELTNLAKGGVLTKTEKLQIFQAMSDDLRGSGHWYTCPNGHTYTIADCGGAVVESRCPDCNAVIGGTGHTLAVNNRRNEEFESFAH</sequence>
<comment type="caution">
    <text evidence="10">The sequence shown here is derived from an EMBL/GenBank/DDBJ whole genome shotgun (WGS) entry which is preliminary data.</text>
</comment>
<dbReference type="SUPFAM" id="SSF52540">
    <property type="entry name" value="P-loop containing nucleoside triphosphate hydrolases"/>
    <property type="match status" value="1"/>
</dbReference>
<evidence type="ECO:0000256" key="4">
    <source>
        <dbReference type="ARBA" id="ARBA00022737"/>
    </source>
</evidence>
<dbReference type="InterPro" id="IPR000967">
    <property type="entry name" value="Znf_NFX1"/>
</dbReference>
<keyword evidence="4" id="KW-0677">Repeat</keyword>
<keyword evidence="3" id="KW-0479">Metal-binding</keyword>
<dbReference type="PANTHER" id="PTHR10887">
    <property type="entry name" value="DNA2/NAM7 HELICASE FAMILY"/>
    <property type="match status" value="1"/>
</dbReference>
<dbReference type="PANTHER" id="PTHR10887:SF445">
    <property type="entry name" value="NFX1-TYPE ZINC FINGER-CONTAINING PROTEIN 1"/>
    <property type="match status" value="1"/>
</dbReference>
<comment type="subcellular location">
    <subcellularLocation>
        <location evidence="1">Cytoplasm</location>
    </subcellularLocation>
</comment>
<keyword evidence="11" id="KW-1185">Reference proteome</keyword>
<proteinExistence type="predicted"/>
<dbReference type="EMBL" id="CAJVPJ010000898">
    <property type="protein sequence ID" value="CAG8563937.1"/>
    <property type="molecule type" value="Genomic_DNA"/>
</dbReference>
<dbReference type="InterPro" id="IPR045055">
    <property type="entry name" value="DNA2/NAM7-like"/>
</dbReference>
<protein>
    <submittedName>
        <fullName evidence="10">6636_t:CDS:1</fullName>
    </submittedName>
</protein>
<evidence type="ECO:0000259" key="9">
    <source>
        <dbReference type="PROSITE" id="PS51981"/>
    </source>
</evidence>
<evidence type="ECO:0000313" key="10">
    <source>
        <dbReference type="EMBL" id="CAG8563937.1"/>
    </source>
</evidence>
<dbReference type="GO" id="GO:0008270">
    <property type="term" value="F:zinc ion binding"/>
    <property type="evidence" value="ECO:0007669"/>
    <property type="project" value="UniProtKB-KW"/>
</dbReference>
<dbReference type="Proteomes" id="UP000789572">
    <property type="component" value="Unassembled WGS sequence"/>
</dbReference>
<dbReference type="InterPro" id="IPR047187">
    <property type="entry name" value="SF1_C_Upf1"/>
</dbReference>
<dbReference type="GO" id="GO:0002376">
    <property type="term" value="P:immune system process"/>
    <property type="evidence" value="ECO:0007669"/>
    <property type="project" value="UniProtKB-KW"/>
</dbReference>
<dbReference type="InterPro" id="IPR041679">
    <property type="entry name" value="DNA2/NAM7-like_C"/>
</dbReference>
<name>A0A9N9BHD1_9GLOM</name>
<dbReference type="GO" id="GO:0005737">
    <property type="term" value="C:cytoplasm"/>
    <property type="evidence" value="ECO:0007669"/>
    <property type="project" value="UniProtKB-SubCell"/>
</dbReference>
<evidence type="ECO:0000256" key="7">
    <source>
        <dbReference type="ARBA" id="ARBA00022859"/>
    </source>
</evidence>
<dbReference type="Pfam" id="PF13087">
    <property type="entry name" value="AAA_12"/>
    <property type="match status" value="1"/>
</dbReference>
<dbReference type="CDD" id="cd06008">
    <property type="entry name" value="NF-X1-zinc-finger"/>
    <property type="match status" value="2"/>
</dbReference>
<dbReference type="SMART" id="SM00438">
    <property type="entry name" value="ZnF_NFX"/>
    <property type="match status" value="3"/>
</dbReference>
<keyword evidence="8" id="KW-0175">Coiled coil</keyword>
<organism evidence="10 11">
    <name type="scientific">Paraglomus occultum</name>
    <dbReference type="NCBI Taxonomy" id="144539"/>
    <lineage>
        <taxon>Eukaryota</taxon>
        <taxon>Fungi</taxon>
        <taxon>Fungi incertae sedis</taxon>
        <taxon>Mucoromycota</taxon>
        <taxon>Glomeromycotina</taxon>
        <taxon>Glomeromycetes</taxon>
        <taxon>Paraglomerales</taxon>
        <taxon>Paraglomeraceae</taxon>
        <taxon>Paraglomus</taxon>
    </lineage>
</organism>
<dbReference type="GO" id="GO:0004386">
    <property type="term" value="F:helicase activity"/>
    <property type="evidence" value="ECO:0007669"/>
    <property type="project" value="InterPro"/>
</dbReference>
<reference evidence="10" key="1">
    <citation type="submission" date="2021-06" db="EMBL/GenBank/DDBJ databases">
        <authorList>
            <person name="Kallberg Y."/>
            <person name="Tangrot J."/>
            <person name="Rosling A."/>
        </authorList>
    </citation>
    <scope>NUCLEOTIDE SEQUENCE</scope>
    <source>
        <strain evidence="10">IA702</strain>
    </source>
</reference>
<dbReference type="GO" id="GO:0031048">
    <property type="term" value="P:regulatory ncRNA-mediated heterochromatin formation"/>
    <property type="evidence" value="ECO:0007669"/>
    <property type="project" value="TreeGrafter"/>
</dbReference>
<accession>A0A9N9BHD1</accession>
<evidence type="ECO:0000256" key="6">
    <source>
        <dbReference type="ARBA" id="ARBA00022833"/>
    </source>
</evidence>
<dbReference type="Pfam" id="PF13086">
    <property type="entry name" value="AAA_11"/>
    <property type="match status" value="1"/>
</dbReference>
<evidence type="ECO:0000256" key="2">
    <source>
        <dbReference type="ARBA" id="ARBA00022490"/>
    </source>
</evidence>
<dbReference type="FunFam" id="3.40.50.300:FF:001660">
    <property type="entry name" value="NF-X1 finger and helicase protein, putative"/>
    <property type="match status" value="1"/>
</dbReference>
<dbReference type="InterPro" id="IPR027417">
    <property type="entry name" value="P-loop_NTPase"/>
</dbReference>
<dbReference type="InterPro" id="IPR046439">
    <property type="entry name" value="ZF_RZ_dom"/>
</dbReference>
<keyword evidence="6" id="KW-0862">Zinc</keyword>
<evidence type="ECO:0000313" key="11">
    <source>
        <dbReference type="Proteomes" id="UP000789572"/>
    </source>
</evidence>
<dbReference type="InterPro" id="IPR057373">
    <property type="entry name" value="ZNFX1"/>
</dbReference>
<dbReference type="InterPro" id="IPR041677">
    <property type="entry name" value="DNA2/NAM7_AAA_11"/>
</dbReference>
<feature type="coiled-coil region" evidence="8">
    <location>
        <begin position="809"/>
        <end position="836"/>
    </location>
</feature>
<keyword evidence="7" id="KW-0391">Immunity</keyword>
<evidence type="ECO:0000256" key="3">
    <source>
        <dbReference type="ARBA" id="ARBA00022723"/>
    </source>
</evidence>
<dbReference type="OrthoDB" id="2423195at2759"/>
<dbReference type="Gene3D" id="3.40.50.300">
    <property type="entry name" value="P-loop containing nucleotide triphosphate hydrolases"/>
    <property type="match status" value="3"/>
</dbReference>
<evidence type="ECO:0000256" key="1">
    <source>
        <dbReference type="ARBA" id="ARBA00004496"/>
    </source>
</evidence>
<dbReference type="Pfam" id="PF20173">
    <property type="entry name" value="ZnF_RZ-type"/>
    <property type="match status" value="1"/>
</dbReference>
<keyword evidence="2" id="KW-0963">Cytoplasm</keyword>
<gene>
    <name evidence="10" type="ORF">POCULU_LOCUS5652</name>
</gene>
<dbReference type="Pfam" id="PF25396">
    <property type="entry name" value="ZNFX1"/>
    <property type="match status" value="1"/>
</dbReference>
<dbReference type="PROSITE" id="PS51981">
    <property type="entry name" value="ZF_RZ"/>
    <property type="match status" value="1"/>
</dbReference>
<dbReference type="CDD" id="cd18808">
    <property type="entry name" value="SF1_C_Upf1"/>
    <property type="match status" value="1"/>
</dbReference>